<keyword evidence="7" id="KW-0067">ATP-binding</keyword>
<evidence type="ECO:0000256" key="7">
    <source>
        <dbReference type="ARBA" id="ARBA00022840"/>
    </source>
</evidence>
<dbReference type="CDD" id="cd18808">
    <property type="entry name" value="SF1_C_Upf1"/>
    <property type="match status" value="1"/>
</dbReference>
<sequence>EADLVQVHVDSLIDAGIQASDIAVIAPYNLQVDLLRLRLSNKYPNLEIKSVDGFQGREKEAVVISLVRSNDKGEVGFLAEDRRINVAITRARRHLAVICDSETVSHHEFLKSLVDYMMENGDVRTAYQYIEKGQVGSRFYQPKIQFPKTKEKRKQSDDRQARPNERKCEQRKQISEKQTNVTAERESTIQREIDDFLHNLKESELSFPNTLNSYERFIVHEVAEKLGLFHCSRGEGSERYIMISKSHLSKDDNSANVNENEVQMNHLLVEEKDAKEKKDRKENHQEREQNGSNKDAQRNENKSKKPTLDLSPDLFRCQMCKNMIPKINRLLHEINCERKYELSTRTSVLESANKMTRKKKKPIESKRDIEDEDFDSMIARVVKADNTCTFVSCKTPIRTLGQTCVFCMNKFCLSHSLPEIHGCSHQAKKHAKQKLMKQQSQPSAQVTREKPLDSAKRANLQRKMDKKLNELSDKRRAKPSKK</sequence>
<feature type="non-terminal residue" evidence="13">
    <location>
        <position position="1"/>
    </location>
</feature>
<evidence type="ECO:0000256" key="9">
    <source>
        <dbReference type="SAM" id="MobiDB-lite"/>
    </source>
</evidence>
<dbReference type="InterPro" id="IPR041679">
    <property type="entry name" value="DNA2/NAM7-like_C"/>
</dbReference>
<dbReference type="PANTHER" id="PTHR43788">
    <property type="entry name" value="DNA2/NAM7 HELICASE FAMILY MEMBER"/>
    <property type="match status" value="1"/>
</dbReference>
<evidence type="ECO:0000256" key="8">
    <source>
        <dbReference type="PROSITE-ProRule" id="PRU00449"/>
    </source>
</evidence>
<evidence type="ECO:0000256" key="4">
    <source>
        <dbReference type="ARBA" id="ARBA00022801"/>
    </source>
</evidence>
<dbReference type="Pfam" id="PF13087">
    <property type="entry name" value="AAA_12"/>
    <property type="match status" value="1"/>
</dbReference>
<feature type="compositionally biased region" description="Basic and acidic residues" evidence="9">
    <location>
        <begin position="154"/>
        <end position="175"/>
    </location>
</feature>
<dbReference type="PROSITE" id="PS51039">
    <property type="entry name" value="ZF_AN1"/>
    <property type="match status" value="1"/>
</dbReference>
<dbReference type="InterPro" id="IPR035896">
    <property type="entry name" value="AN1-like_Znf"/>
</dbReference>
<evidence type="ECO:0000313" key="13">
    <source>
        <dbReference type="RefSeq" id="XP_006820047.1"/>
    </source>
</evidence>
<feature type="region of interest" description="Disordered" evidence="9">
    <location>
        <begin position="146"/>
        <end position="186"/>
    </location>
</feature>
<dbReference type="InterPro" id="IPR000058">
    <property type="entry name" value="Znf_AN1"/>
</dbReference>
<dbReference type="SUPFAM" id="SSF118310">
    <property type="entry name" value="AN1-like Zinc finger"/>
    <property type="match status" value="1"/>
</dbReference>
<feature type="domain" description="AN1-type" evidence="10">
    <location>
        <begin position="382"/>
        <end position="431"/>
    </location>
</feature>
<keyword evidence="1" id="KW-0479">Metal-binding</keyword>
<evidence type="ECO:0000259" key="11">
    <source>
        <dbReference type="PROSITE" id="PS51061"/>
    </source>
</evidence>
<keyword evidence="4" id="KW-0378">Hydrolase</keyword>
<feature type="compositionally biased region" description="Polar residues" evidence="9">
    <location>
        <begin position="436"/>
        <end position="446"/>
    </location>
</feature>
<dbReference type="InterPro" id="IPR036867">
    <property type="entry name" value="R3H_dom_sf"/>
</dbReference>
<keyword evidence="2" id="KW-0547">Nucleotide-binding</keyword>
<feature type="region of interest" description="Disordered" evidence="9">
    <location>
        <begin position="434"/>
        <end position="482"/>
    </location>
</feature>
<proteinExistence type="predicted"/>
<dbReference type="Gene3D" id="4.10.1110.10">
    <property type="entry name" value="AN1-like Zinc finger"/>
    <property type="match status" value="1"/>
</dbReference>
<dbReference type="PROSITE" id="PS51061">
    <property type="entry name" value="R3H"/>
    <property type="match status" value="1"/>
</dbReference>
<evidence type="ECO:0000256" key="5">
    <source>
        <dbReference type="ARBA" id="ARBA00022806"/>
    </source>
</evidence>
<feature type="compositionally biased region" description="Basic and acidic residues" evidence="9">
    <location>
        <begin position="447"/>
        <end position="474"/>
    </location>
</feature>
<evidence type="ECO:0000256" key="2">
    <source>
        <dbReference type="ARBA" id="ARBA00022741"/>
    </source>
</evidence>
<dbReference type="SUPFAM" id="SSF82708">
    <property type="entry name" value="R3H domain"/>
    <property type="match status" value="1"/>
</dbReference>
<organism evidence="12 13">
    <name type="scientific">Saccoglossus kowalevskii</name>
    <name type="common">Acorn worm</name>
    <dbReference type="NCBI Taxonomy" id="10224"/>
    <lineage>
        <taxon>Eukaryota</taxon>
        <taxon>Metazoa</taxon>
        <taxon>Hemichordata</taxon>
        <taxon>Enteropneusta</taxon>
        <taxon>Harrimaniidae</taxon>
        <taxon>Saccoglossus</taxon>
    </lineage>
</organism>
<feature type="compositionally biased region" description="Basic and acidic residues" evidence="9">
    <location>
        <begin position="268"/>
        <end position="307"/>
    </location>
</feature>
<dbReference type="SMART" id="SM00154">
    <property type="entry name" value="ZnF_AN1"/>
    <property type="match status" value="1"/>
</dbReference>
<dbReference type="RefSeq" id="XP_006820047.1">
    <property type="nucleotide sequence ID" value="XM_006819984.1"/>
</dbReference>
<dbReference type="InterPro" id="IPR001374">
    <property type="entry name" value="R3H_dom"/>
</dbReference>
<evidence type="ECO:0000256" key="6">
    <source>
        <dbReference type="ARBA" id="ARBA00022833"/>
    </source>
</evidence>
<evidence type="ECO:0000256" key="1">
    <source>
        <dbReference type="ARBA" id="ARBA00022723"/>
    </source>
</evidence>
<gene>
    <name evidence="13" type="primary">LOC102807847</name>
</gene>
<keyword evidence="3 8" id="KW-0863">Zinc-finger</keyword>
<dbReference type="InterPro" id="IPR050534">
    <property type="entry name" value="Coronavir_polyprotein_1ab"/>
</dbReference>
<keyword evidence="6" id="KW-0862">Zinc</keyword>
<keyword evidence="12" id="KW-1185">Reference proteome</keyword>
<reference evidence="13" key="1">
    <citation type="submission" date="2025-08" db="UniProtKB">
        <authorList>
            <consortium name="RefSeq"/>
        </authorList>
    </citation>
    <scope>IDENTIFICATION</scope>
    <source>
        <tissue evidence="13">Testes</tissue>
    </source>
</reference>
<name>A0ABM0MJ56_SACKO</name>
<evidence type="ECO:0000259" key="10">
    <source>
        <dbReference type="PROSITE" id="PS51039"/>
    </source>
</evidence>
<keyword evidence="5" id="KW-0347">Helicase</keyword>
<dbReference type="InterPro" id="IPR027417">
    <property type="entry name" value="P-loop_NTPase"/>
</dbReference>
<dbReference type="InterPro" id="IPR047187">
    <property type="entry name" value="SF1_C_Upf1"/>
</dbReference>
<dbReference type="Gene3D" id="3.40.50.300">
    <property type="entry name" value="P-loop containing nucleotide triphosphate hydrolases"/>
    <property type="match status" value="1"/>
</dbReference>
<accession>A0ABM0MJ56</accession>
<feature type="domain" description="R3H" evidence="11">
    <location>
        <begin position="183"/>
        <end position="247"/>
    </location>
</feature>
<dbReference type="SUPFAM" id="SSF52540">
    <property type="entry name" value="P-loop containing nucleoside triphosphate hydrolases"/>
    <property type="match status" value="1"/>
</dbReference>
<dbReference type="SMART" id="SM00393">
    <property type="entry name" value="R3H"/>
    <property type="match status" value="1"/>
</dbReference>
<evidence type="ECO:0000256" key="3">
    <source>
        <dbReference type="ARBA" id="ARBA00022771"/>
    </source>
</evidence>
<dbReference type="Pfam" id="PF01424">
    <property type="entry name" value="R3H"/>
    <property type="match status" value="1"/>
</dbReference>
<dbReference type="GeneID" id="102807847"/>
<protein>
    <submittedName>
        <fullName evidence="13">DNA-binding protein SMUBP-2-like</fullName>
    </submittedName>
</protein>
<dbReference type="PANTHER" id="PTHR43788:SF8">
    <property type="entry name" value="DNA-BINDING PROTEIN SMUBP-2"/>
    <property type="match status" value="1"/>
</dbReference>
<dbReference type="Gene3D" id="3.30.1370.50">
    <property type="entry name" value="R3H-like domain"/>
    <property type="match status" value="1"/>
</dbReference>
<dbReference type="Proteomes" id="UP000694865">
    <property type="component" value="Unplaced"/>
</dbReference>
<dbReference type="Pfam" id="PF01428">
    <property type="entry name" value="zf-AN1"/>
    <property type="match status" value="1"/>
</dbReference>
<feature type="region of interest" description="Disordered" evidence="9">
    <location>
        <begin position="265"/>
        <end position="307"/>
    </location>
</feature>
<evidence type="ECO:0000313" key="12">
    <source>
        <dbReference type="Proteomes" id="UP000694865"/>
    </source>
</evidence>